<dbReference type="STRING" id="2010991.A0A3M2SHC1"/>
<proteinExistence type="predicted"/>
<name>A0A3M2SHC1_9HYPO</name>
<dbReference type="SUPFAM" id="SSF52540">
    <property type="entry name" value="P-loop containing nucleoside triphosphate hydrolases"/>
    <property type="match status" value="1"/>
</dbReference>
<evidence type="ECO:0000313" key="4">
    <source>
        <dbReference type="Proteomes" id="UP000277212"/>
    </source>
</evidence>
<sequence>MDPFSALAVGATVVQFLDVVGKAFIDCWGRYDKLQYTRREERERSKCELRERVERLTALSKAQLPSTACLASQPTTPVQQQLISAVSECHKLSAKIDQIADRFLAERDSEDDRKACLPLPLFCRREPKFPPWVSSVEVQKIEKQRDVIRSQAIGSILLCLWEDCKRTKKWEVHLGTELNIVIGLFENIEKQTTPSTLTNQTRLPERDNNGLVAATLDGLQNDAEISVDRVKFRDGVLLLIEVGRSVLLVELGKDITKALGIGKGIPQVIRNELVEVIWRKDWEMGMSIPGVSTTGTLPNLDTATVAQGISISARFDGTDIREEAISKPFGDTYGWILHSKPPEQDGKPLWGSFPEWLAEDSNTIYWITGKAGSGKSTMMKFLLQQPLLREHLSSGLGSLRLLIVRYYAWNGESSLHQSFEGLKRTIISQALDLYPELTLKLAPRRCFLCQLLRTTSSLPHWETWEAEGAFKALLSECDKTIKLALFIDGLDEFDMLPKDVIHQMREMTALCPTGLKVCVASRPYSAFNDEYGQGPVLEMHLVTHNDMIKFVAGSFEENKTFTEHLALDPESTSQLISDIVTKANGIFQWVSLVVPLLLDYLTDGESPAQPIDIQQFLQDLPTDLDTLYDTIWARVQPENLPMGSSMMQVTKAIKGPMSFLTMLLVVWWKPSSTRVAPYSDDHAQRSIEEFRTNSNAKLLLKFQWKKMIFDCTKGILQLKCILDPSSEEDGSIDFIHRTAREWAAKPETWRRICNASPEIFDAQLYLLENAIFGPLYYNPPTVPLESDGHPISREQRLATVRYLLEHGFYQSEVHTWNSVRDLKDMLENTPPTDPEFEYYAAVVACLDDMTKMTQMKARLTLTSERCKSRVRGVIGRE</sequence>
<dbReference type="Proteomes" id="UP000277212">
    <property type="component" value="Unassembled WGS sequence"/>
</dbReference>
<keyword evidence="1" id="KW-0677">Repeat</keyword>
<reference evidence="3 4" key="1">
    <citation type="submission" date="2017-06" db="EMBL/GenBank/DDBJ databases">
        <title>Comparative genomic analysis of Ambrosia Fusariam Clade fungi.</title>
        <authorList>
            <person name="Stajich J.E."/>
            <person name="Carrillo J."/>
            <person name="Kijimoto T."/>
            <person name="Eskalen A."/>
            <person name="O'Donnell K."/>
            <person name="Kasson M."/>
        </authorList>
    </citation>
    <scope>NUCLEOTIDE SEQUENCE [LARGE SCALE GENOMIC DNA]</scope>
    <source>
        <strain evidence="3">UCR3666</strain>
    </source>
</reference>
<dbReference type="InterPro" id="IPR056884">
    <property type="entry name" value="NPHP3-like_N"/>
</dbReference>
<organism evidence="3 4">
    <name type="scientific">Fusarium kuroshium</name>
    <dbReference type="NCBI Taxonomy" id="2010991"/>
    <lineage>
        <taxon>Eukaryota</taxon>
        <taxon>Fungi</taxon>
        <taxon>Dikarya</taxon>
        <taxon>Ascomycota</taxon>
        <taxon>Pezizomycotina</taxon>
        <taxon>Sordariomycetes</taxon>
        <taxon>Hypocreomycetidae</taxon>
        <taxon>Hypocreales</taxon>
        <taxon>Nectriaceae</taxon>
        <taxon>Fusarium</taxon>
        <taxon>Fusarium solani species complex</taxon>
    </lineage>
</organism>
<dbReference type="InterPro" id="IPR027417">
    <property type="entry name" value="P-loop_NTPase"/>
</dbReference>
<gene>
    <name evidence="3" type="ORF">CDV36_003352</name>
</gene>
<protein>
    <recommendedName>
        <fullName evidence="2">Nephrocystin 3-like N-terminal domain-containing protein</fullName>
    </recommendedName>
</protein>
<accession>A0A3M2SHC1</accession>
<dbReference type="OrthoDB" id="443402at2759"/>
<evidence type="ECO:0000256" key="1">
    <source>
        <dbReference type="ARBA" id="ARBA00022737"/>
    </source>
</evidence>
<feature type="domain" description="Nephrocystin 3-like N-terminal" evidence="2">
    <location>
        <begin position="352"/>
        <end position="522"/>
    </location>
</feature>
<dbReference type="Gene3D" id="3.40.50.300">
    <property type="entry name" value="P-loop containing nucleotide triphosphate hydrolases"/>
    <property type="match status" value="1"/>
</dbReference>
<dbReference type="Pfam" id="PF24883">
    <property type="entry name" value="NPHP3_N"/>
    <property type="match status" value="1"/>
</dbReference>
<dbReference type="AlphaFoldDB" id="A0A3M2SHC1"/>
<comment type="caution">
    <text evidence="3">The sequence shown here is derived from an EMBL/GenBank/DDBJ whole genome shotgun (WGS) entry which is preliminary data.</text>
</comment>
<keyword evidence="4" id="KW-1185">Reference proteome</keyword>
<dbReference type="EMBL" id="NKUJ01000039">
    <property type="protein sequence ID" value="RMJ16957.1"/>
    <property type="molecule type" value="Genomic_DNA"/>
</dbReference>
<dbReference type="PANTHER" id="PTHR10039">
    <property type="entry name" value="AMELOGENIN"/>
    <property type="match status" value="1"/>
</dbReference>
<evidence type="ECO:0000313" key="3">
    <source>
        <dbReference type="EMBL" id="RMJ16957.1"/>
    </source>
</evidence>
<dbReference type="PANTHER" id="PTHR10039:SF5">
    <property type="entry name" value="NACHT DOMAIN-CONTAINING PROTEIN"/>
    <property type="match status" value="1"/>
</dbReference>
<evidence type="ECO:0000259" key="2">
    <source>
        <dbReference type="Pfam" id="PF24883"/>
    </source>
</evidence>